<proteinExistence type="predicted"/>
<dbReference type="SUPFAM" id="SSF51905">
    <property type="entry name" value="FAD/NAD(P)-binding domain"/>
    <property type="match status" value="1"/>
</dbReference>
<organism evidence="2 3">
    <name type="scientific">Melanomma pulvis-pyrius CBS 109.77</name>
    <dbReference type="NCBI Taxonomy" id="1314802"/>
    <lineage>
        <taxon>Eukaryota</taxon>
        <taxon>Fungi</taxon>
        <taxon>Dikarya</taxon>
        <taxon>Ascomycota</taxon>
        <taxon>Pezizomycotina</taxon>
        <taxon>Dothideomycetes</taxon>
        <taxon>Pleosporomycetidae</taxon>
        <taxon>Pleosporales</taxon>
        <taxon>Melanommataceae</taxon>
        <taxon>Melanomma</taxon>
    </lineage>
</organism>
<dbReference type="GO" id="GO:0009063">
    <property type="term" value="P:amino acid catabolic process"/>
    <property type="evidence" value="ECO:0007669"/>
    <property type="project" value="TreeGrafter"/>
</dbReference>
<evidence type="ECO:0000259" key="1">
    <source>
        <dbReference type="Pfam" id="PF01593"/>
    </source>
</evidence>
<protein>
    <submittedName>
        <fullName evidence="2">L-amino acid oxidase-like protein LaoA</fullName>
    </submittedName>
</protein>
<evidence type="ECO:0000313" key="3">
    <source>
        <dbReference type="Proteomes" id="UP000799757"/>
    </source>
</evidence>
<dbReference type="Proteomes" id="UP000799757">
    <property type="component" value="Unassembled WGS sequence"/>
</dbReference>
<evidence type="ECO:0000313" key="2">
    <source>
        <dbReference type="EMBL" id="KAF2800237.1"/>
    </source>
</evidence>
<accession>A0A6A6XXA4</accession>
<dbReference type="GO" id="GO:0001716">
    <property type="term" value="F:L-amino-acid oxidase activity"/>
    <property type="evidence" value="ECO:0007669"/>
    <property type="project" value="TreeGrafter"/>
</dbReference>
<dbReference type="Pfam" id="PF01593">
    <property type="entry name" value="Amino_oxidase"/>
    <property type="match status" value="1"/>
</dbReference>
<dbReference type="EMBL" id="MU001751">
    <property type="protein sequence ID" value="KAF2800237.1"/>
    <property type="molecule type" value="Genomic_DNA"/>
</dbReference>
<feature type="domain" description="Amine oxidase" evidence="1">
    <location>
        <begin position="173"/>
        <end position="657"/>
    </location>
</feature>
<sequence length="680" mass="76916">MGVQWVATADPFLRQHVSFNGPFEVEASGIQNINIAYNSALHGELSISYGPCDMISLDEAHHRVGSTHIGDHPMAKRHLGWVDQRPTKFVWISPTDVSSGGCLHAHLGNDMVGRSEKFLVKKRTMKKRGTFAQVTDPMGPWFDGVEYLKQKQPEETFVAATKEKKFGILGAGISGLLIALCMDSVGIHNWKILESSNRVGGRMYTAYLNNTQPEEYQYHELGPMRFPFSITDAETNETWPIMDQRMIFQLADILNDLNKNEDPAYQVNFIPWIQISDNAPVATSKRRPDGTIPGRLETKLDPSLLDNVNASYSNVTKAYKAIKALDDFKGLDKARIHSYTKDIFRAHKEAVETGMFDFSEVEYLRYVMGFDSNTTDQVTPSSVVWPMWEYETVYFMATEWRTIDKGLSRLPEAFRPFIANRTSFGTKVNGIKYNEETNSLIVSSRPTGSDPFTVESTKEEFDHVFNTVPFNLIRFWDLPPHSSLLRRAIDRTVFDGAVKVAIQYKTRFWEHLDRPILGGCGRVDIYGIGQICYPSYEINATGPGVMLASYISSADATVACAMPEAEHIARIQRAMVELHGPIAAEQYTGNYARHCWENDEHHAGSWAVPIVPQQQLYLPAFWQTEFNTVFAGEHTSYTHSWVFSALESAVRASVQMLLDLGLVDEAKEVNTRWMARWINL</sequence>
<dbReference type="Gene3D" id="3.50.50.60">
    <property type="entry name" value="FAD/NAD(P)-binding domain"/>
    <property type="match status" value="1"/>
</dbReference>
<dbReference type="OrthoDB" id="7777654at2759"/>
<gene>
    <name evidence="2" type="ORF">K505DRAFT_345381</name>
</gene>
<dbReference type="AlphaFoldDB" id="A0A6A6XXA4"/>
<dbReference type="Gene3D" id="3.90.660.10">
    <property type="match status" value="1"/>
</dbReference>
<name>A0A6A6XXA4_9PLEO</name>
<dbReference type="Gene3D" id="1.20.1440.240">
    <property type="match status" value="1"/>
</dbReference>
<dbReference type="SUPFAM" id="SSF54373">
    <property type="entry name" value="FAD-linked reductases, C-terminal domain"/>
    <property type="match status" value="1"/>
</dbReference>
<dbReference type="InterPro" id="IPR050281">
    <property type="entry name" value="Flavin_monoamine_oxidase"/>
</dbReference>
<reference evidence="2" key="1">
    <citation type="journal article" date="2020" name="Stud. Mycol.">
        <title>101 Dothideomycetes genomes: a test case for predicting lifestyles and emergence of pathogens.</title>
        <authorList>
            <person name="Haridas S."/>
            <person name="Albert R."/>
            <person name="Binder M."/>
            <person name="Bloem J."/>
            <person name="Labutti K."/>
            <person name="Salamov A."/>
            <person name="Andreopoulos B."/>
            <person name="Baker S."/>
            <person name="Barry K."/>
            <person name="Bills G."/>
            <person name="Bluhm B."/>
            <person name="Cannon C."/>
            <person name="Castanera R."/>
            <person name="Culley D."/>
            <person name="Daum C."/>
            <person name="Ezra D."/>
            <person name="Gonzalez J."/>
            <person name="Henrissat B."/>
            <person name="Kuo A."/>
            <person name="Liang C."/>
            <person name="Lipzen A."/>
            <person name="Lutzoni F."/>
            <person name="Magnuson J."/>
            <person name="Mondo S."/>
            <person name="Nolan M."/>
            <person name="Ohm R."/>
            <person name="Pangilinan J."/>
            <person name="Park H.-J."/>
            <person name="Ramirez L."/>
            <person name="Alfaro M."/>
            <person name="Sun H."/>
            <person name="Tritt A."/>
            <person name="Yoshinaga Y."/>
            <person name="Zwiers L.-H."/>
            <person name="Turgeon B."/>
            <person name="Goodwin S."/>
            <person name="Spatafora J."/>
            <person name="Crous P."/>
            <person name="Grigoriev I."/>
        </authorList>
    </citation>
    <scope>NUCLEOTIDE SEQUENCE</scope>
    <source>
        <strain evidence="2">CBS 109.77</strain>
    </source>
</reference>
<dbReference type="PANTHER" id="PTHR10742:SF382">
    <property type="entry name" value="AMINE OXIDASE DOMAIN-CONTAINING PROTEIN"/>
    <property type="match status" value="1"/>
</dbReference>
<dbReference type="InterPro" id="IPR036188">
    <property type="entry name" value="FAD/NAD-bd_sf"/>
</dbReference>
<dbReference type="InterPro" id="IPR002937">
    <property type="entry name" value="Amino_oxidase"/>
</dbReference>
<dbReference type="PANTHER" id="PTHR10742">
    <property type="entry name" value="FLAVIN MONOAMINE OXIDASE"/>
    <property type="match status" value="1"/>
</dbReference>
<keyword evidence="3" id="KW-1185">Reference proteome</keyword>